<dbReference type="Proteomes" id="UP000076830">
    <property type="component" value="Chromosome"/>
</dbReference>
<accession>A0A167GJL9</accession>
<sequence>MADALFTTTQQRVLSLLFGQPDRSFFTKELIDLAGSGSGAVQRELARLRDSGLIVQTMLGNRKHYQANAQAPIFVELCSIAAKMLGPADALRQALAPVADELQLALLYGSVAKRSDTAQSDFDLLLVSDTLRLEQVYAVLAPAEKQLGRAISPTLYTQAEFRQRLAHRTPFLTKLLAGTTIALIGDKDAVATAG</sequence>
<name>A0A167GJL9_9GAMM</name>
<dbReference type="EMBL" id="CP015249">
    <property type="protein sequence ID" value="ANB16634.1"/>
    <property type="molecule type" value="Genomic_DNA"/>
</dbReference>
<dbReference type="KEGG" id="dko:I596_597"/>
<dbReference type="Gene3D" id="3.30.460.10">
    <property type="entry name" value="Beta Polymerase, domain 2"/>
    <property type="match status" value="1"/>
</dbReference>
<dbReference type="SUPFAM" id="SSF46785">
    <property type="entry name" value="Winged helix' DNA-binding domain"/>
    <property type="match status" value="1"/>
</dbReference>
<dbReference type="InterPro" id="IPR036390">
    <property type="entry name" value="WH_DNA-bd_sf"/>
</dbReference>
<evidence type="ECO:0008006" key="3">
    <source>
        <dbReference type="Google" id="ProtNLM"/>
    </source>
</evidence>
<dbReference type="AlphaFoldDB" id="A0A167GJL9"/>
<protein>
    <recommendedName>
        <fullName evidence="3">Transcriptional regulator</fullName>
    </recommendedName>
</protein>
<dbReference type="CDD" id="cd05403">
    <property type="entry name" value="NT_KNTase_like"/>
    <property type="match status" value="1"/>
</dbReference>
<dbReference type="STRING" id="1300342.I596_597"/>
<evidence type="ECO:0000313" key="1">
    <source>
        <dbReference type="EMBL" id="ANB16634.1"/>
    </source>
</evidence>
<evidence type="ECO:0000313" key="2">
    <source>
        <dbReference type="Proteomes" id="UP000076830"/>
    </source>
</evidence>
<organism evidence="1 2">
    <name type="scientific">Dokdonella koreensis DS-123</name>
    <dbReference type="NCBI Taxonomy" id="1300342"/>
    <lineage>
        <taxon>Bacteria</taxon>
        <taxon>Pseudomonadati</taxon>
        <taxon>Pseudomonadota</taxon>
        <taxon>Gammaproteobacteria</taxon>
        <taxon>Lysobacterales</taxon>
        <taxon>Rhodanobacteraceae</taxon>
        <taxon>Dokdonella</taxon>
    </lineage>
</organism>
<reference evidence="1 2" key="1">
    <citation type="submission" date="2016-04" db="EMBL/GenBank/DDBJ databases">
        <title>Complete genome sequence of Dokdonella koreensis DS-123T.</title>
        <authorList>
            <person name="Kim J.F."/>
            <person name="Lee H."/>
            <person name="Kwak M.-J."/>
        </authorList>
    </citation>
    <scope>NUCLEOTIDE SEQUENCE [LARGE SCALE GENOMIC DNA]</scope>
    <source>
        <strain evidence="1 2">DS-123</strain>
    </source>
</reference>
<dbReference type="InterPro" id="IPR043519">
    <property type="entry name" value="NT_sf"/>
</dbReference>
<proteinExistence type="predicted"/>
<dbReference type="PATRIC" id="fig|1300342.3.peg.587"/>
<keyword evidence="2" id="KW-1185">Reference proteome</keyword>
<dbReference type="Gene3D" id="1.10.10.10">
    <property type="entry name" value="Winged helix-like DNA-binding domain superfamily/Winged helix DNA-binding domain"/>
    <property type="match status" value="1"/>
</dbReference>
<dbReference type="SUPFAM" id="SSF81301">
    <property type="entry name" value="Nucleotidyltransferase"/>
    <property type="match status" value="1"/>
</dbReference>
<gene>
    <name evidence="1" type="ORF">I596_597</name>
</gene>
<dbReference type="RefSeq" id="WP_223303902.1">
    <property type="nucleotide sequence ID" value="NZ_CP015249.1"/>
</dbReference>
<dbReference type="InterPro" id="IPR036388">
    <property type="entry name" value="WH-like_DNA-bd_sf"/>
</dbReference>